<proteinExistence type="predicted"/>
<name>A0A5K8A0G5_9BACT</name>
<dbReference type="AlphaFoldDB" id="A0A5K8A0G5"/>
<organism evidence="1 2">
    <name type="scientific">Desulfosarcina ovata subsp. sediminis</name>
    <dbReference type="NCBI Taxonomy" id="885957"/>
    <lineage>
        <taxon>Bacteria</taxon>
        <taxon>Pseudomonadati</taxon>
        <taxon>Thermodesulfobacteriota</taxon>
        <taxon>Desulfobacteria</taxon>
        <taxon>Desulfobacterales</taxon>
        <taxon>Desulfosarcinaceae</taxon>
        <taxon>Desulfosarcina</taxon>
    </lineage>
</organism>
<dbReference type="RefSeq" id="WP_155313641.1">
    <property type="nucleotide sequence ID" value="NZ_AP021876.1"/>
</dbReference>
<sequence length="374" mass="42077">MKLRPMQNGNCVKGKNWKITVGLVAILLLGSVFNAAAMAQTRVVVLPFYVEEGADAKKGGKATLDYRRMMRFINNQLVRHDFEVINPFAKDAAEREYNRVMERAREDSVLASMEMCKKYSADMAYIVWMKVKVKPVDEGLYKAQARVDGEGYDSGGRDMGAGLSKTFYVTKRDRDDAIAEVEKEVGDLVGRKLTGWRGNKGGSGVVVSDGGHGTMRAEETQTVKGGILQRSADKFENLINVRLDGATEYETTEVFGKVINTVTGVVEAKRFGSRIIPDNPQACYVNWRARIEDTDPFRLQTNMMKMIHDILDRGGEVMLNGVPYRYTAAEVDLLKGIRPGDATSREVQFVIDRERLRDKEFEERHDPYKSKGFD</sequence>
<gene>
    <name evidence="1" type="ORF">DSCO28_65950</name>
</gene>
<evidence type="ECO:0000313" key="1">
    <source>
        <dbReference type="EMBL" id="BBO86029.1"/>
    </source>
</evidence>
<evidence type="ECO:0008006" key="3">
    <source>
        <dbReference type="Google" id="ProtNLM"/>
    </source>
</evidence>
<evidence type="ECO:0000313" key="2">
    <source>
        <dbReference type="Proteomes" id="UP000425960"/>
    </source>
</evidence>
<reference evidence="1 2" key="1">
    <citation type="submission" date="2019-11" db="EMBL/GenBank/DDBJ databases">
        <title>Comparative genomics of hydrocarbon-degrading Desulfosarcina strains.</title>
        <authorList>
            <person name="Watanabe M."/>
            <person name="Kojima H."/>
            <person name="Fukui M."/>
        </authorList>
    </citation>
    <scope>NUCLEOTIDE SEQUENCE [LARGE SCALE GENOMIC DNA]</scope>
    <source>
        <strain evidence="1 2">28bB2T</strain>
    </source>
</reference>
<protein>
    <recommendedName>
        <fullName evidence="3">Flagellar assembly protein T N-terminal domain-containing protein</fullName>
    </recommendedName>
</protein>
<dbReference type="KEGG" id="dov:DSCO28_65950"/>
<dbReference type="Proteomes" id="UP000425960">
    <property type="component" value="Chromosome"/>
</dbReference>
<dbReference type="EMBL" id="AP021876">
    <property type="protein sequence ID" value="BBO86029.1"/>
    <property type="molecule type" value="Genomic_DNA"/>
</dbReference>
<accession>A0A5K8A0G5</accession>